<dbReference type="OrthoDB" id="9798046at2"/>
<evidence type="ECO:0008006" key="5">
    <source>
        <dbReference type="Google" id="ProtNLM"/>
    </source>
</evidence>
<evidence type="ECO:0000256" key="1">
    <source>
        <dbReference type="ARBA" id="ARBA00006226"/>
    </source>
</evidence>
<keyword evidence="2" id="KW-1277">Toxin-antitoxin system</keyword>
<dbReference type="KEGG" id="gbi:PG2T_01705"/>
<dbReference type="AlphaFoldDB" id="A0A1B1YQH9"/>
<dbReference type="Gene3D" id="3.30.2310.20">
    <property type="entry name" value="RelE-like"/>
    <property type="match status" value="1"/>
</dbReference>
<sequence>MKIEWSQPARDDLAQIRAHIAADSPRYARQFSERIIGAVRKLCEFPLIGRKVPEADLDNVRELIFQNYRIIYHVEEHHLFVLSVTHGSRDLTRQSNQPWEIG</sequence>
<dbReference type="NCBIfam" id="TIGR02385">
    <property type="entry name" value="RelE_StbE"/>
    <property type="match status" value="1"/>
</dbReference>
<evidence type="ECO:0000313" key="4">
    <source>
        <dbReference type="Proteomes" id="UP000092952"/>
    </source>
</evidence>
<evidence type="ECO:0000313" key="3">
    <source>
        <dbReference type="EMBL" id="ANX03031.1"/>
    </source>
</evidence>
<dbReference type="PANTHER" id="PTHR33755">
    <property type="entry name" value="TOXIN PARE1-RELATED"/>
    <property type="match status" value="1"/>
</dbReference>
<accession>A0A1B1YQH9</accession>
<dbReference type="STRING" id="1810504.PG2T_01705"/>
<keyword evidence="4" id="KW-1185">Reference proteome</keyword>
<organism evidence="3 4">
    <name type="scientific">Immundisolibacter cernigliae</name>
    <dbReference type="NCBI Taxonomy" id="1810504"/>
    <lineage>
        <taxon>Bacteria</taxon>
        <taxon>Pseudomonadati</taxon>
        <taxon>Pseudomonadota</taxon>
        <taxon>Gammaproteobacteria</taxon>
        <taxon>Immundisolibacterales</taxon>
        <taxon>Immundisolibacteraceae</taxon>
        <taxon>Immundisolibacter</taxon>
    </lineage>
</organism>
<dbReference type="Proteomes" id="UP000092952">
    <property type="component" value="Chromosome"/>
</dbReference>
<evidence type="ECO:0000256" key="2">
    <source>
        <dbReference type="ARBA" id="ARBA00022649"/>
    </source>
</evidence>
<dbReference type="InterPro" id="IPR035093">
    <property type="entry name" value="RelE/ParE_toxin_dom_sf"/>
</dbReference>
<dbReference type="InterPro" id="IPR007712">
    <property type="entry name" value="RelE/ParE_toxin"/>
</dbReference>
<dbReference type="Pfam" id="PF05016">
    <property type="entry name" value="ParE_toxin"/>
    <property type="match status" value="1"/>
</dbReference>
<protein>
    <recommendedName>
        <fullName evidence="5">Plasmid stabilization protein</fullName>
    </recommendedName>
</protein>
<gene>
    <name evidence="3" type="ORF">PG2T_01705</name>
</gene>
<dbReference type="SUPFAM" id="SSF143011">
    <property type="entry name" value="RelE-like"/>
    <property type="match status" value="1"/>
</dbReference>
<comment type="similarity">
    <text evidence="1">Belongs to the RelE toxin family.</text>
</comment>
<dbReference type="EMBL" id="CP014671">
    <property type="protein sequence ID" value="ANX03031.1"/>
    <property type="molecule type" value="Genomic_DNA"/>
</dbReference>
<dbReference type="InParanoid" id="A0A1B1YQH9"/>
<proteinExistence type="inferred from homology"/>
<dbReference type="PANTHER" id="PTHR33755:SF5">
    <property type="entry name" value="TYPE II TOXIN-ANTITOXIN SYSTEM RELE_PARE FAMILY TOXIN"/>
    <property type="match status" value="1"/>
</dbReference>
<dbReference type="InterPro" id="IPR051803">
    <property type="entry name" value="TA_system_RelE-like_toxin"/>
</dbReference>
<name>A0A1B1YQH9_9GAMM</name>
<reference evidence="4" key="1">
    <citation type="submission" date="2016-03" db="EMBL/GenBank/DDBJ databases">
        <title>Complete genome sequence of Solimmundus cernigliae, representing a novel lineage of polycyclic aromatic hydrocarbon degraders within the Gammaproteobacteria.</title>
        <authorList>
            <person name="Singleton D.R."/>
            <person name="Dickey A.N."/>
            <person name="Scholl E.H."/>
            <person name="Wright F.A."/>
            <person name="Aitken M.D."/>
        </authorList>
    </citation>
    <scope>NUCLEOTIDE SEQUENCE [LARGE SCALE GENOMIC DNA]</scope>
    <source>
        <strain evidence="4">TR3.2</strain>
    </source>
</reference>